<comment type="similarity">
    <text evidence="1">Belongs to the UPF0434 family.</text>
</comment>
<dbReference type="Pfam" id="PF03966">
    <property type="entry name" value="Trm112p"/>
    <property type="match status" value="1"/>
</dbReference>
<evidence type="ECO:0000313" key="3">
    <source>
        <dbReference type="Proteomes" id="UP000294289"/>
    </source>
</evidence>
<dbReference type="Proteomes" id="UP000294289">
    <property type="component" value="Chromosome"/>
</dbReference>
<dbReference type="RefSeq" id="WP_157991171.1">
    <property type="nucleotide sequence ID" value="NZ_LR217737.1"/>
</dbReference>
<dbReference type="GO" id="GO:0005829">
    <property type="term" value="C:cytosol"/>
    <property type="evidence" value="ECO:0007669"/>
    <property type="project" value="TreeGrafter"/>
</dbReference>
<proteinExistence type="inferred from homology"/>
<dbReference type="AlphaFoldDB" id="A0A803GD36"/>
<evidence type="ECO:0000256" key="1">
    <source>
        <dbReference type="HAMAP-Rule" id="MF_01187"/>
    </source>
</evidence>
<dbReference type="PANTHER" id="PTHR33505">
    <property type="entry name" value="ZGC:162634"/>
    <property type="match status" value="1"/>
</dbReference>
<dbReference type="Gene3D" id="2.20.25.10">
    <property type="match status" value="1"/>
</dbReference>
<dbReference type="EMBL" id="LR217737">
    <property type="protein sequence ID" value="VFP88667.1"/>
    <property type="molecule type" value="Genomic_DNA"/>
</dbReference>
<name>A0A803GD36_9GAMM</name>
<protein>
    <recommendedName>
        <fullName evidence="1">UPF0434 protein ERCIPICE3303_547</fullName>
    </recommendedName>
</protein>
<dbReference type="SUPFAM" id="SSF158997">
    <property type="entry name" value="Trm112p-like"/>
    <property type="match status" value="1"/>
</dbReference>
<evidence type="ECO:0000313" key="2">
    <source>
        <dbReference type="EMBL" id="VFP88667.1"/>
    </source>
</evidence>
<accession>A0A803GD36</accession>
<gene>
    <name evidence="2" type="primary">ycaR</name>
    <name evidence="2" type="ORF">ERCIPICE3303_547</name>
</gene>
<reference evidence="2 3" key="1">
    <citation type="submission" date="2019-02" db="EMBL/GenBank/DDBJ databases">
        <authorList>
            <person name="Manzano-Marin A."/>
            <person name="Manzano-Marin A."/>
        </authorList>
    </citation>
    <scope>NUCLEOTIDE SEQUENCE [LARGE SCALE GENOMIC DNA]</scope>
    <source>
        <strain evidence="2 3">ErCipiceae</strain>
    </source>
</reference>
<dbReference type="InterPro" id="IPR005651">
    <property type="entry name" value="Trm112-like"/>
</dbReference>
<dbReference type="FunFam" id="2.20.25.10:FF:000002">
    <property type="entry name" value="UPF0434 protein YcaR"/>
    <property type="match status" value="1"/>
</dbReference>
<dbReference type="PANTHER" id="PTHR33505:SF4">
    <property type="entry name" value="PROTEIN PREY, MITOCHONDRIAL"/>
    <property type="match status" value="1"/>
</dbReference>
<dbReference type="HAMAP" id="MF_01187">
    <property type="entry name" value="UPF0434"/>
    <property type="match status" value="1"/>
</dbReference>
<organism evidence="2 3">
    <name type="scientific">Candidatus Erwinia haradaeae</name>
    <dbReference type="NCBI Taxonomy" id="1922217"/>
    <lineage>
        <taxon>Bacteria</taxon>
        <taxon>Pseudomonadati</taxon>
        <taxon>Pseudomonadota</taxon>
        <taxon>Gammaproteobacteria</taxon>
        <taxon>Enterobacterales</taxon>
        <taxon>Erwiniaceae</taxon>
        <taxon>Erwinia</taxon>
    </lineage>
</organism>
<dbReference type="OrthoDB" id="9812205at2"/>
<sequence>MNHKLLKIIACPICHGQLLFYTKNQKELICISDKIAYPIKDGIPVLIKNRARILSLSETDI</sequence>